<protein>
    <recommendedName>
        <fullName evidence="4">Prepilin type IV endopeptidase peptidase domain-containing protein</fullName>
    </recommendedName>
</protein>
<keyword evidence="1" id="KW-1133">Transmembrane helix</keyword>
<dbReference type="Proteomes" id="UP000462621">
    <property type="component" value="Unassembled WGS sequence"/>
</dbReference>
<dbReference type="AlphaFoldDB" id="A0A7X4RX17"/>
<feature type="transmembrane region" description="Helical" evidence="1">
    <location>
        <begin position="86"/>
        <end position="111"/>
    </location>
</feature>
<keyword evidence="1" id="KW-0812">Transmembrane</keyword>
<evidence type="ECO:0000313" key="2">
    <source>
        <dbReference type="EMBL" id="MZI96010.1"/>
    </source>
</evidence>
<keyword evidence="1" id="KW-0472">Membrane</keyword>
<feature type="transmembrane region" description="Helical" evidence="1">
    <location>
        <begin position="123"/>
        <end position="146"/>
    </location>
</feature>
<gene>
    <name evidence="2" type="ORF">F9817_22755</name>
</gene>
<evidence type="ECO:0008006" key="4">
    <source>
        <dbReference type="Google" id="ProtNLM"/>
    </source>
</evidence>
<organism evidence="2 3">
    <name type="scientific">Vibrio eleionomae</name>
    <dbReference type="NCBI Taxonomy" id="2653505"/>
    <lineage>
        <taxon>Bacteria</taxon>
        <taxon>Pseudomonadati</taxon>
        <taxon>Pseudomonadota</taxon>
        <taxon>Gammaproteobacteria</taxon>
        <taxon>Vibrionales</taxon>
        <taxon>Vibrionaceae</taxon>
        <taxon>Vibrio</taxon>
    </lineage>
</organism>
<name>A0A7X4RX17_9VIBR</name>
<dbReference type="EMBL" id="WEKT01000086">
    <property type="protein sequence ID" value="MZI96010.1"/>
    <property type="molecule type" value="Genomic_DNA"/>
</dbReference>
<feature type="transmembrane region" description="Helical" evidence="1">
    <location>
        <begin position="63"/>
        <end position="80"/>
    </location>
</feature>
<evidence type="ECO:0000256" key="1">
    <source>
        <dbReference type="SAM" id="Phobius"/>
    </source>
</evidence>
<accession>A0A7X4RX17</accession>
<sequence length="180" mass="19928">MMLYLALLKKSLQIFRQLIPILVQQINIKLSFSYSQGLLIILLALVLIRVICSDILRREIGTYDLIFILILVVVADWLNINQLVYLSALKVFSCGIIVWLLGICGAGDIKLLTILSLGVSQQWLLLCVVIMLFLGGVTAGGLLLYSKCSGRKEIVNRGVPYAIPIVLSFGFGIILTFLSK</sequence>
<feature type="transmembrane region" description="Helical" evidence="1">
    <location>
        <begin position="158"/>
        <end position="178"/>
    </location>
</feature>
<reference evidence="2 3" key="1">
    <citation type="submission" date="2019-10" db="EMBL/GenBank/DDBJ databases">
        <title>Vibrio sp. nov. isolated from a shrimp pond.</title>
        <authorList>
            <person name="Gomez-Gil B."/>
            <person name="Enciso-Ibarra J."/>
            <person name="Enciso-Ibarra K."/>
            <person name="Bolan-Mejia C."/>
        </authorList>
    </citation>
    <scope>NUCLEOTIDE SEQUENCE [LARGE SCALE GENOMIC DNA]</scope>
    <source>
        <strain evidence="2 3">CAIM 722</strain>
    </source>
</reference>
<comment type="caution">
    <text evidence="2">The sequence shown here is derived from an EMBL/GenBank/DDBJ whole genome shotgun (WGS) entry which is preliminary data.</text>
</comment>
<feature type="transmembrane region" description="Helical" evidence="1">
    <location>
        <begin position="32"/>
        <end position="51"/>
    </location>
</feature>
<keyword evidence="3" id="KW-1185">Reference proteome</keyword>
<dbReference type="RefSeq" id="WP_161158504.1">
    <property type="nucleotide sequence ID" value="NZ_WEKT01000086.1"/>
</dbReference>
<proteinExistence type="predicted"/>
<evidence type="ECO:0000313" key="3">
    <source>
        <dbReference type="Proteomes" id="UP000462621"/>
    </source>
</evidence>